<comment type="subcellular location">
    <subcellularLocation>
        <location evidence="1">Secreted</location>
    </subcellularLocation>
</comment>
<dbReference type="GO" id="GO:0008083">
    <property type="term" value="F:growth factor activity"/>
    <property type="evidence" value="ECO:0007669"/>
    <property type="project" value="UniProtKB-KW"/>
</dbReference>
<dbReference type="InterPro" id="IPR017948">
    <property type="entry name" value="TGFb_CS"/>
</dbReference>
<dbReference type="AlphaFoldDB" id="A0A9J6EJQ1"/>
<reference evidence="8" key="2">
    <citation type="submission" date="2021-09" db="EMBL/GenBank/DDBJ databases">
        <authorList>
            <person name="Jia N."/>
            <person name="Wang J."/>
            <person name="Shi W."/>
            <person name="Du L."/>
            <person name="Sun Y."/>
            <person name="Zhan W."/>
            <person name="Jiang J."/>
            <person name="Wang Q."/>
            <person name="Zhang B."/>
            <person name="Ji P."/>
            <person name="Sakyi L.B."/>
            <person name="Cui X."/>
            <person name="Yuan T."/>
            <person name="Jiang B."/>
            <person name="Yang W."/>
            <person name="Lam T.T.-Y."/>
            <person name="Chang Q."/>
            <person name="Ding S."/>
            <person name="Wang X."/>
            <person name="Zhu J."/>
            <person name="Ruan X."/>
            <person name="Zhao L."/>
            <person name="Wei J."/>
            <person name="Que T."/>
            <person name="Du C."/>
            <person name="Cheng J."/>
            <person name="Dai P."/>
            <person name="Han X."/>
            <person name="Huang E."/>
            <person name="Gao Y."/>
            <person name="Liu J."/>
            <person name="Shao H."/>
            <person name="Ye R."/>
            <person name="Li L."/>
            <person name="Wei W."/>
            <person name="Wang X."/>
            <person name="Wang C."/>
            <person name="Huo Q."/>
            <person name="Li W."/>
            <person name="Guo W."/>
            <person name="Chen H."/>
            <person name="Chen S."/>
            <person name="Zhou L."/>
            <person name="Zhou L."/>
            <person name="Ni X."/>
            <person name="Tian J."/>
            <person name="Zhou Y."/>
            <person name="Sheng Y."/>
            <person name="Liu T."/>
            <person name="Pan Y."/>
            <person name="Xia L."/>
            <person name="Li J."/>
            <person name="Zhao F."/>
            <person name="Cao W."/>
        </authorList>
    </citation>
    <scope>NUCLEOTIDE SEQUENCE</scope>
    <source>
        <strain evidence="8">Rmic-2018</strain>
        <tissue evidence="8">Larvae</tissue>
    </source>
</reference>
<dbReference type="InterPro" id="IPR029034">
    <property type="entry name" value="Cystine-knot_cytokine"/>
</dbReference>
<keyword evidence="9" id="KW-1185">Reference proteome</keyword>
<evidence type="ECO:0000313" key="8">
    <source>
        <dbReference type="EMBL" id="KAH8034705.1"/>
    </source>
</evidence>
<dbReference type="Gene3D" id="2.60.120.970">
    <property type="match status" value="1"/>
</dbReference>
<gene>
    <name evidence="8" type="ORF">HPB51_000795</name>
</gene>
<evidence type="ECO:0000256" key="1">
    <source>
        <dbReference type="ARBA" id="ARBA00004613"/>
    </source>
</evidence>
<proteinExistence type="inferred from homology"/>
<dbReference type="PANTHER" id="PTHR11848:SF298">
    <property type="entry name" value="DAWDLE, ISOFORM A"/>
    <property type="match status" value="1"/>
</dbReference>
<dbReference type="Pfam" id="PF00019">
    <property type="entry name" value="TGF_beta"/>
    <property type="match status" value="1"/>
</dbReference>
<dbReference type="PROSITE" id="PS00250">
    <property type="entry name" value="TGF_BETA_1"/>
    <property type="match status" value="1"/>
</dbReference>
<evidence type="ECO:0000256" key="4">
    <source>
        <dbReference type="ARBA" id="ARBA00023030"/>
    </source>
</evidence>
<dbReference type="GO" id="GO:0005615">
    <property type="term" value="C:extracellular space"/>
    <property type="evidence" value="ECO:0007669"/>
    <property type="project" value="TreeGrafter"/>
</dbReference>
<dbReference type="SUPFAM" id="SSF57501">
    <property type="entry name" value="Cystine-knot cytokines"/>
    <property type="match status" value="1"/>
</dbReference>
<comment type="caution">
    <text evidence="8">The sequence shown here is derived from an EMBL/GenBank/DDBJ whole genome shotgun (WGS) entry which is preliminary data.</text>
</comment>
<evidence type="ECO:0000256" key="6">
    <source>
        <dbReference type="RuleBase" id="RU000354"/>
    </source>
</evidence>
<sequence>MQLVEVRRLPLLLSKLPEPPRPESRAGCGHGGRECYADTEWDRPAVHVLLSTDTFPCNSYHTEQSPGSQSVVSPVSRRAFFHLLFLRLPGVVCYPGHRAASAPSAPNDKNPVLTAPNYRVYPASVDVVSDCAPSGCCRVVRSVAAGLTKWSSAVAKPAPQIHLETCACVISSRCYPERVRPSQNTMHKHRHDNAIPNCHGTISECVFCCVFLTAFSSAVVMDSSPTYNAVGARHHPASVYTSSACDDCAARKLAEQANSAEYRYARIELIKQQILKKLRLKEPPNVRIPRSVLPSVLADKDLLPAPATPAADDERNSRTREDFYGTMQTAVIFPQNDSNECVTRSPHLGSCFVFQLSNELTSRSVAHAELWVFKDLDPSSSTSAVNHTFVVSELSQSDSHRSNRHHHRHQTMLTKSVIAFESSSPRPEWLRFDLTSLVERWARRRSNRPRVLEISCKTCGNLRNSLPSGTPVGSSGDKQPFLVVRTDPNAPSPHSRSRRSVDCSSSISRCCRESFYVSFKEIGWDSWIIQPAGYSANFCRGSCIHDISVNKYHHTTVLQRFLHSAAAGAVNDTLKLSLCCTPSRLSSISLIFIDEDQVLKQKSLPNMVVEACECA</sequence>
<evidence type="ECO:0000256" key="2">
    <source>
        <dbReference type="ARBA" id="ARBA00006656"/>
    </source>
</evidence>
<dbReference type="PANTHER" id="PTHR11848">
    <property type="entry name" value="TGF-BETA FAMILY"/>
    <property type="match status" value="1"/>
</dbReference>
<dbReference type="Gene3D" id="2.10.90.10">
    <property type="entry name" value="Cystine-knot cytokines"/>
    <property type="match status" value="1"/>
</dbReference>
<dbReference type="Proteomes" id="UP000821866">
    <property type="component" value="Chromosome 11"/>
</dbReference>
<comment type="similarity">
    <text evidence="2 6">Belongs to the TGF-beta family.</text>
</comment>
<dbReference type="InterPro" id="IPR001111">
    <property type="entry name" value="TGF-b_propeptide"/>
</dbReference>
<name>A0A9J6EJQ1_RHIMP</name>
<organism evidence="8 9">
    <name type="scientific">Rhipicephalus microplus</name>
    <name type="common">Cattle tick</name>
    <name type="synonym">Boophilus microplus</name>
    <dbReference type="NCBI Taxonomy" id="6941"/>
    <lineage>
        <taxon>Eukaryota</taxon>
        <taxon>Metazoa</taxon>
        <taxon>Ecdysozoa</taxon>
        <taxon>Arthropoda</taxon>
        <taxon>Chelicerata</taxon>
        <taxon>Arachnida</taxon>
        <taxon>Acari</taxon>
        <taxon>Parasitiformes</taxon>
        <taxon>Ixodida</taxon>
        <taxon>Ixodoidea</taxon>
        <taxon>Ixodidae</taxon>
        <taxon>Rhipicephalinae</taxon>
        <taxon>Rhipicephalus</taxon>
        <taxon>Boophilus</taxon>
    </lineage>
</organism>
<dbReference type="PROSITE" id="PS51362">
    <property type="entry name" value="TGF_BETA_2"/>
    <property type="match status" value="1"/>
</dbReference>
<dbReference type="InterPro" id="IPR001839">
    <property type="entry name" value="TGF-b_C"/>
</dbReference>
<reference evidence="8" key="1">
    <citation type="journal article" date="2020" name="Cell">
        <title>Large-Scale Comparative Analyses of Tick Genomes Elucidate Their Genetic Diversity and Vector Capacities.</title>
        <authorList>
            <consortium name="Tick Genome and Microbiome Consortium (TIGMIC)"/>
            <person name="Jia N."/>
            <person name="Wang J."/>
            <person name="Shi W."/>
            <person name="Du L."/>
            <person name="Sun Y."/>
            <person name="Zhan W."/>
            <person name="Jiang J.F."/>
            <person name="Wang Q."/>
            <person name="Zhang B."/>
            <person name="Ji P."/>
            <person name="Bell-Sakyi L."/>
            <person name="Cui X.M."/>
            <person name="Yuan T.T."/>
            <person name="Jiang B.G."/>
            <person name="Yang W.F."/>
            <person name="Lam T.T."/>
            <person name="Chang Q.C."/>
            <person name="Ding S.J."/>
            <person name="Wang X.J."/>
            <person name="Zhu J.G."/>
            <person name="Ruan X.D."/>
            <person name="Zhao L."/>
            <person name="Wei J.T."/>
            <person name="Ye R.Z."/>
            <person name="Que T.C."/>
            <person name="Du C.H."/>
            <person name="Zhou Y.H."/>
            <person name="Cheng J.X."/>
            <person name="Dai P.F."/>
            <person name="Guo W.B."/>
            <person name="Han X.H."/>
            <person name="Huang E.J."/>
            <person name="Li L.F."/>
            <person name="Wei W."/>
            <person name="Gao Y.C."/>
            <person name="Liu J.Z."/>
            <person name="Shao H.Z."/>
            <person name="Wang X."/>
            <person name="Wang C.C."/>
            <person name="Yang T.C."/>
            <person name="Huo Q.B."/>
            <person name="Li W."/>
            <person name="Chen H.Y."/>
            <person name="Chen S.E."/>
            <person name="Zhou L.G."/>
            <person name="Ni X.B."/>
            <person name="Tian J.H."/>
            <person name="Sheng Y."/>
            <person name="Liu T."/>
            <person name="Pan Y.S."/>
            <person name="Xia L.Y."/>
            <person name="Li J."/>
            <person name="Zhao F."/>
            <person name="Cao W.C."/>
        </authorList>
    </citation>
    <scope>NUCLEOTIDE SEQUENCE</scope>
    <source>
        <strain evidence="8">Rmic-2018</strain>
    </source>
</reference>
<dbReference type="SMART" id="SM00204">
    <property type="entry name" value="TGFB"/>
    <property type="match status" value="1"/>
</dbReference>
<keyword evidence="4 6" id="KW-0339">Growth factor</keyword>
<dbReference type="Pfam" id="PF00688">
    <property type="entry name" value="TGFb_propeptide"/>
    <property type="match status" value="1"/>
</dbReference>
<dbReference type="GO" id="GO:0005125">
    <property type="term" value="F:cytokine activity"/>
    <property type="evidence" value="ECO:0007669"/>
    <property type="project" value="TreeGrafter"/>
</dbReference>
<evidence type="ECO:0000256" key="3">
    <source>
        <dbReference type="ARBA" id="ARBA00022525"/>
    </source>
</evidence>
<dbReference type="CDD" id="cd13752">
    <property type="entry name" value="TGF_beta_INHB"/>
    <property type="match status" value="1"/>
</dbReference>
<protein>
    <recommendedName>
        <fullName evidence="7">TGF-beta family profile domain-containing protein</fullName>
    </recommendedName>
</protein>
<evidence type="ECO:0000256" key="5">
    <source>
        <dbReference type="ARBA" id="ARBA00023157"/>
    </source>
</evidence>
<dbReference type="EMBL" id="JABSTU010000003">
    <property type="protein sequence ID" value="KAH8034705.1"/>
    <property type="molecule type" value="Genomic_DNA"/>
</dbReference>
<accession>A0A9J6EJQ1</accession>
<dbReference type="PRINTS" id="PR00669">
    <property type="entry name" value="INHIBINA"/>
</dbReference>
<dbReference type="InterPro" id="IPR015615">
    <property type="entry name" value="TGF-beta-rel"/>
</dbReference>
<feature type="domain" description="TGF-beta family profile" evidence="7">
    <location>
        <begin position="496"/>
        <end position="615"/>
    </location>
</feature>
<keyword evidence="3" id="KW-0964">Secreted</keyword>
<evidence type="ECO:0000259" key="7">
    <source>
        <dbReference type="PROSITE" id="PS51362"/>
    </source>
</evidence>
<dbReference type="VEuPathDB" id="VectorBase:LOC119180803"/>
<keyword evidence="5" id="KW-1015">Disulfide bond</keyword>
<evidence type="ECO:0000313" key="9">
    <source>
        <dbReference type="Proteomes" id="UP000821866"/>
    </source>
</evidence>